<keyword evidence="6" id="KW-0812">Transmembrane</keyword>
<sequence>MNTGNLKIGTRMGLAALLFLSVYALCTWIGISGLRLVSVENSSIINDGYRGAAYSYEIIDIVNRNARSMRNALIFDDPLSFEREKVGILKNNSENDDNCSRLKVSINSARGKDLLRIVLETRDLYGVSQNEFMELVASGRKAEAKELLLNKLSTDQRNYFDALRELIRYQTERVRVSGERAENVFQTTRAKLLGLAVLSVVLGIGVSAWLSFSIILPLRQAVKIAGTVASGDLSSRIEVKTRDETGLLLKSLKEMNDSLVRVVSEVRSGADTIATSTSQISAGNQDLSVRTAEQAASLEQTAASMTELTETVRQNAENARQANSLAVSACELAGTGRRDVDVMVETINQINADSARVAEITGMIEGIAFQTNILALNAAVEAARAGEQGRGFAVVAGEVRSLAQRASAAAKEIKDLIEVSTQKVSQGARRAGEVSIAMDHIHQAVSRVSDVVAEISAASLEQTQGIEQVHQAIDQIDEVTQQNAALVEESAAAAQSMQEQAGKMKEEVMFFKLGVESGESQQFSVAQAAPI</sequence>
<evidence type="ECO:0000256" key="1">
    <source>
        <dbReference type="ARBA" id="ARBA00004370"/>
    </source>
</evidence>
<dbReference type="CDD" id="cd11386">
    <property type="entry name" value="MCP_signal"/>
    <property type="match status" value="1"/>
</dbReference>
<feature type="coiled-coil region" evidence="5">
    <location>
        <begin position="469"/>
        <end position="507"/>
    </location>
</feature>
<dbReference type="SMART" id="SM00283">
    <property type="entry name" value="MA"/>
    <property type="match status" value="1"/>
</dbReference>
<protein>
    <submittedName>
        <fullName evidence="9">Methyl-accepting chemotaxis protein</fullName>
    </submittedName>
</protein>
<dbReference type="Pfam" id="PF00015">
    <property type="entry name" value="MCPsignal"/>
    <property type="match status" value="1"/>
</dbReference>
<feature type="domain" description="Methyl-accepting transducer" evidence="7">
    <location>
        <begin position="269"/>
        <end position="498"/>
    </location>
</feature>
<dbReference type="AlphaFoldDB" id="A0AAE8NI72"/>
<proteinExistence type="inferred from homology"/>
<keyword evidence="5" id="KW-0175">Coiled coil</keyword>
<dbReference type="Gene3D" id="1.10.287.950">
    <property type="entry name" value="Methyl-accepting chemotaxis protein"/>
    <property type="match status" value="1"/>
</dbReference>
<reference evidence="9 10" key="1">
    <citation type="submission" date="2018-06" db="EMBL/GenBank/DDBJ databases">
        <authorList>
            <consortium name="Pathogen Informatics"/>
            <person name="Doyle S."/>
        </authorList>
    </citation>
    <scope>NUCLEOTIDE SEQUENCE [LARGE SCALE GENOMIC DNA]</scope>
    <source>
        <strain evidence="9 10">NCTC10661</strain>
    </source>
</reference>
<dbReference type="InterPro" id="IPR024478">
    <property type="entry name" value="HlyB_4HB_MCP"/>
</dbReference>
<evidence type="ECO:0000256" key="3">
    <source>
        <dbReference type="ARBA" id="ARBA00029447"/>
    </source>
</evidence>
<dbReference type="CDD" id="cd19411">
    <property type="entry name" value="MCP2201-like_sensor"/>
    <property type="match status" value="1"/>
</dbReference>
<dbReference type="GO" id="GO:0004888">
    <property type="term" value="F:transmembrane signaling receptor activity"/>
    <property type="evidence" value="ECO:0007669"/>
    <property type="project" value="TreeGrafter"/>
</dbReference>
<comment type="caution">
    <text evidence="9">The sequence shown here is derived from an EMBL/GenBank/DDBJ whole genome shotgun (WGS) entry which is preliminary data.</text>
</comment>
<evidence type="ECO:0000256" key="4">
    <source>
        <dbReference type="PROSITE-ProRule" id="PRU00284"/>
    </source>
</evidence>
<comment type="similarity">
    <text evidence="3">Belongs to the methyl-accepting chemotaxis (MCP) protein family.</text>
</comment>
<dbReference type="RefSeq" id="WP_175904275.1">
    <property type="nucleotide sequence ID" value="NZ_CADEUP010000007.1"/>
</dbReference>
<keyword evidence="6" id="KW-1133">Transmembrane helix</keyword>
<name>A0AAE8NI72_BURCE</name>
<evidence type="ECO:0000313" key="9">
    <source>
        <dbReference type="EMBL" id="SQA51828.1"/>
    </source>
</evidence>
<dbReference type="InterPro" id="IPR051310">
    <property type="entry name" value="MCP_chemotaxis"/>
</dbReference>
<evidence type="ECO:0000256" key="2">
    <source>
        <dbReference type="ARBA" id="ARBA00022481"/>
    </source>
</evidence>
<evidence type="ECO:0000259" key="8">
    <source>
        <dbReference type="PROSITE" id="PS50885"/>
    </source>
</evidence>
<dbReference type="Pfam" id="PF00672">
    <property type="entry name" value="HAMP"/>
    <property type="match status" value="1"/>
</dbReference>
<feature type="transmembrane region" description="Helical" evidence="6">
    <location>
        <begin position="192"/>
        <end position="216"/>
    </location>
</feature>
<dbReference type="SMART" id="SM00304">
    <property type="entry name" value="HAMP"/>
    <property type="match status" value="1"/>
</dbReference>
<dbReference type="Proteomes" id="UP000250416">
    <property type="component" value="Unassembled WGS sequence"/>
</dbReference>
<dbReference type="InterPro" id="IPR004089">
    <property type="entry name" value="MCPsignal_dom"/>
</dbReference>
<evidence type="ECO:0000256" key="5">
    <source>
        <dbReference type="SAM" id="Coils"/>
    </source>
</evidence>
<dbReference type="GO" id="GO:0007165">
    <property type="term" value="P:signal transduction"/>
    <property type="evidence" value="ECO:0007669"/>
    <property type="project" value="UniProtKB-KW"/>
</dbReference>
<dbReference type="PANTHER" id="PTHR43531">
    <property type="entry name" value="PROTEIN ICFG"/>
    <property type="match status" value="1"/>
</dbReference>
<organism evidence="9 10">
    <name type="scientific">Burkholderia cepacia</name>
    <name type="common">Pseudomonas cepacia</name>
    <dbReference type="NCBI Taxonomy" id="292"/>
    <lineage>
        <taxon>Bacteria</taxon>
        <taxon>Pseudomonadati</taxon>
        <taxon>Pseudomonadota</taxon>
        <taxon>Betaproteobacteria</taxon>
        <taxon>Burkholderiales</taxon>
        <taxon>Burkholderiaceae</taxon>
        <taxon>Burkholderia</taxon>
        <taxon>Burkholderia cepacia complex</taxon>
    </lineage>
</organism>
<evidence type="ECO:0000313" key="10">
    <source>
        <dbReference type="Proteomes" id="UP000250416"/>
    </source>
</evidence>
<dbReference type="EMBL" id="UARD01000030">
    <property type="protein sequence ID" value="SQA51828.1"/>
    <property type="molecule type" value="Genomic_DNA"/>
</dbReference>
<feature type="domain" description="HAMP" evidence="8">
    <location>
        <begin position="212"/>
        <end position="264"/>
    </location>
</feature>
<dbReference type="InterPro" id="IPR003660">
    <property type="entry name" value="HAMP_dom"/>
</dbReference>
<keyword evidence="2" id="KW-0488">Methylation</keyword>
<dbReference type="GO" id="GO:0005886">
    <property type="term" value="C:plasma membrane"/>
    <property type="evidence" value="ECO:0007669"/>
    <property type="project" value="TreeGrafter"/>
</dbReference>
<dbReference type="CDD" id="cd06225">
    <property type="entry name" value="HAMP"/>
    <property type="match status" value="1"/>
</dbReference>
<dbReference type="PROSITE" id="PS50885">
    <property type="entry name" value="HAMP"/>
    <property type="match status" value="1"/>
</dbReference>
<gene>
    <name evidence="9" type="primary">tsr_3</name>
    <name evidence="9" type="ORF">NCTC10661_04980</name>
</gene>
<evidence type="ECO:0000256" key="6">
    <source>
        <dbReference type="SAM" id="Phobius"/>
    </source>
</evidence>
<keyword evidence="4" id="KW-0807">Transducer</keyword>
<accession>A0AAE8NI72</accession>
<dbReference type="PANTHER" id="PTHR43531:SF14">
    <property type="entry name" value="METHYL-ACCEPTING CHEMOTAXIS PROTEIN I-RELATED"/>
    <property type="match status" value="1"/>
</dbReference>
<dbReference type="FunFam" id="1.10.287.950:FF:000001">
    <property type="entry name" value="Methyl-accepting chemotaxis sensory transducer"/>
    <property type="match status" value="1"/>
</dbReference>
<dbReference type="Pfam" id="PF12729">
    <property type="entry name" value="4HB_MCP_1"/>
    <property type="match status" value="1"/>
</dbReference>
<dbReference type="GO" id="GO:0006935">
    <property type="term" value="P:chemotaxis"/>
    <property type="evidence" value="ECO:0007669"/>
    <property type="project" value="TreeGrafter"/>
</dbReference>
<evidence type="ECO:0000259" key="7">
    <source>
        <dbReference type="PROSITE" id="PS50111"/>
    </source>
</evidence>
<dbReference type="SUPFAM" id="SSF58104">
    <property type="entry name" value="Methyl-accepting chemotaxis protein (MCP) signaling domain"/>
    <property type="match status" value="1"/>
</dbReference>
<dbReference type="PROSITE" id="PS50111">
    <property type="entry name" value="CHEMOTAXIS_TRANSDUC_2"/>
    <property type="match status" value="1"/>
</dbReference>
<keyword evidence="6" id="KW-0472">Membrane</keyword>
<dbReference type="InterPro" id="IPR047347">
    <property type="entry name" value="YvaQ-like_sensor"/>
</dbReference>
<comment type="subcellular location">
    <subcellularLocation>
        <location evidence="1">Membrane</location>
    </subcellularLocation>
</comment>